<name>A0ABV6JMS2_9BACL</name>
<reference evidence="1 2" key="1">
    <citation type="submission" date="2024-09" db="EMBL/GenBank/DDBJ databases">
        <authorList>
            <person name="Sun Q."/>
            <person name="Mori K."/>
        </authorList>
    </citation>
    <scope>NUCLEOTIDE SEQUENCE [LARGE SCALE GENOMIC DNA]</scope>
    <source>
        <strain evidence="1 2">CCM 4839</strain>
    </source>
</reference>
<dbReference type="RefSeq" id="WP_204817595.1">
    <property type="nucleotide sequence ID" value="NZ_JANHOF010000002.1"/>
</dbReference>
<keyword evidence="1" id="KW-0946">Virion</keyword>
<gene>
    <name evidence="1" type="primary">gerQ</name>
    <name evidence="1" type="ORF">ACFFJ8_31230</name>
</gene>
<keyword evidence="2" id="KW-1185">Reference proteome</keyword>
<dbReference type="InterPro" id="IPR014099">
    <property type="entry name" value="Spore_coat_GerQ"/>
</dbReference>
<sequence length="214" mass="22857">MSNGYGYKTAVSPANTGGWGGYGYPYAPTAQTLPASPMPAMPTMTAPMMAQANMPITAAAQANMPMTAAAQANMPMTMAQAQANMPMTMGASMMPPSVPSGSFVTQGGGNIVQVPVVEESYVENILRLNRGKMATFYMTYENNREWNAKIFRGIIEAAGRDHIIISDPSTGMRYLLLTLNLDYVTFDGPVAYEYPFQGGSITNTTPLTPPATGR</sequence>
<dbReference type="Pfam" id="PF09671">
    <property type="entry name" value="Spore_GerQ"/>
    <property type="match status" value="1"/>
</dbReference>
<protein>
    <submittedName>
        <fullName evidence="1">Spore coat protein GerQ</fullName>
    </submittedName>
</protein>
<dbReference type="EMBL" id="JBHLVF010000047">
    <property type="protein sequence ID" value="MFC0395833.1"/>
    <property type="molecule type" value="Genomic_DNA"/>
</dbReference>
<proteinExistence type="predicted"/>
<accession>A0ABV6JMS2</accession>
<organism evidence="1 2">
    <name type="scientific">Paenibacillus mendelii</name>
    <dbReference type="NCBI Taxonomy" id="206163"/>
    <lineage>
        <taxon>Bacteria</taxon>
        <taxon>Bacillati</taxon>
        <taxon>Bacillota</taxon>
        <taxon>Bacilli</taxon>
        <taxon>Bacillales</taxon>
        <taxon>Paenibacillaceae</taxon>
        <taxon>Paenibacillus</taxon>
    </lineage>
</organism>
<dbReference type="NCBIfam" id="TIGR02728">
    <property type="entry name" value="spore_gerQ"/>
    <property type="match status" value="1"/>
</dbReference>
<evidence type="ECO:0000313" key="2">
    <source>
        <dbReference type="Proteomes" id="UP001589818"/>
    </source>
</evidence>
<keyword evidence="1" id="KW-0167">Capsid protein</keyword>
<evidence type="ECO:0000313" key="1">
    <source>
        <dbReference type="EMBL" id="MFC0395833.1"/>
    </source>
</evidence>
<dbReference type="Proteomes" id="UP001589818">
    <property type="component" value="Unassembled WGS sequence"/>
</dbReference>
<comment type="caution">
    <text evidence="1">The sequence shown here is derived from an EMBL/GenBank/DDBJ whole genome shotgun (WGS) entry which is preliminary data.</text>
</comment>